<dbReference type="EMBL" id="JBIACK010000008">
    <property type="protein sequence ID" value="MFE8702166.1"/>
    <property type="molecule type" value="Genomic_DNA"/>
</dbReference>
<comment type="caution">
    <text evidence="6">The sequence shown here is derived from an EMBL/GenBank/DDBJ whole genome shotgun (WGS) entry which is preliminary data.</text>
</comment>
<keyword evidence="7" id="KW-1185">Reference proteome</keyword>
<keyword evidence="4 5" id="KW-0472">Membrane</keyword>
<dbReference type="PANTHER" id="PTHR43847:SF1">
    <property type="entry name" value="BLL3993 PROTEIN"/>
    <property type="match status" value="1"/>
</dbReference>
<feature type="transmembrane region" description="Helical" evidence="5">
    <location>
        <begin position="121"/>
        <end position="147"/>
    </location>
</feature>
<evidence type="ECO:0000256" key="2">
    <source>
        <dbReference type="ARBA" id="ARBA00022692"/>
    </source>
</evidence>
<keyword evidence="2 5" id="KW-0812">Transmembrane</keyword>
<protein>
    <submittedName>
        <fullName evidence="6">Isoprenylcysteine carboxyl methyltransferase family protein</fullName>
    </submittedName>
</protein>
<dbReference type="InterPro" id="IPR007269">
    <property type="entry name" value="ICMT_MeTrfase"/>
</dbReference>
<comment type="subcellular location">
    <subcellularLocation>
        <location evidence="1">Membrane</location>
        <topology evidence="1">Multi-pass membrane protein</topology>
    </subcellularLocation>
</comment>
<evidence type="ECO:0000313" key="6">
    <source>
        <dbReference type="EMBL" id="MFE8702166.1"/>
    </source>
</evidence>
<organism evidence="6 7">
    <name type="scientific">Cytobacillus spartinae</name>
    <dbReference type="NCBI Taxonomy" id="3299023"/>
    <lineage>
        <taxon>Bacteria</taxon>
        <taxon>Bacillati</taxon>
        <taxon>Bacillota</taxon>
        <taxon>Bacilli</taxon>
        <taxon>Bacillales</taxon>
        <taxon>Bacillaceae</taxon>
        <taxon>Cytobacillus</taxon>
    </lineage>
</organism>
<keyword evidence="3 5" id="KW-1133">Transmembrane helix</keyword>
<dbReference type="GO" id="GO:0032259">
    <property type="term" value="P:methylation"/>
    <property type="evidence" value="ECO:0007669"/>
    <property type="project" value="UniProtKB-KW"/>
</dbReference>
<dbReference type="Pfam" id="PF04140">
    <property type="entry name" value="ICMT"/>
    <property type="match status" value="1"/>
</dbReference>
<evidence type="ECO:0000256" key="5">
    <source>
        <dbReference type="SAM" id="Phobius"/>
    </source>
</evidence>
<dbReference type="RefSeq" id="WP_389362127.1">
    <property type="nucleotide sequence ID" value="NZ_JBIACK010000008.1"/>
</dbReference>
<feature type="transmembrane region" description="Helical" evidence="5">
    <location>
        <begin position="72"/>
        <end position="95"/>
    </location>
</feature>
<dbReference type="GO" id="GO:0008168">
    <property type="term" value="F:methyltransferase activity"/>
    <property type="evidence" value="ECO:0007669"/>
    <property type="project" value="UniProtKB-KW"/>
</dbReference>
<evidence type="ECO:0000256" key="4">
    <source>
        <dbReference type="ARBA" id="ARBA00023136"/>
    </source>
</evidence>
<proteinExistence type="predicted"/>
<name>A0ABW6KDB4_9BACI</name>
<gene>
    <name evidence="6" type="ORF">ACFYKX_16325</name>
</gene>
<keyword evidence="6" id="KW-0489">Methyltransferase</keyword>
<reference evidence="6 7" key="1">
    <citation type="submission" date="2024-08" db="EMBL/GenBank/DDBJ databases">
        <title>Two novel Cytobacillus novel species.</title>
        <authorList>
            <person name="Liu G."/>
        </authorList>
    </citation>
    <scope>NUCLEOTIDE SEQUENCE [LARGE SCALE GENOMIC DNA]</scope>
    <source>
        <strain evidence="6 7">FJAT-54145</strain>
    </source>
</reference>
<sequence length="187" mass="22218">MIFIVFISFIITQRLFELVIAKRNEKWMKQQGAKEFGRSHYLVMVSIHTLFFLFYIWEVLTFEKQLSFTWPILLPVFLLTQLGRIWAITSLGRYWNTKIIVLPNAKIIKKGPYQFLKHPNYVIVTIEFIILPLLFQAYITACLFTFLNMLILSIRIPAEEKALKELTEYESAFLDLKRFVPNFVKKV</sequence>
<evidence type="ECO:0000313" key="7">
    <source>
        <dbReference type="Proteomes" id="UP001601059"/>
    </source>
</evidence>
<evidence type="ECO:0000256" key="3">
    <source>
        <dbReference type="ARBA" id="ARBA00022989"/>
    </source>
</evidence>
<evidence type="ECO:0000256" key="1">
    <source>
        <dbReference type="ARBA" id="ARBA00004141"/>
    </source>
</evidence>
<feature type="transmembrane region" description="Helical" evidence="5">
    <location>
        <begin position="41"/>
        <end position="60"/>
    </location>
</feature>
<dbReference type="InterPro" id="IPR052527">
    <property type="entry name" value="Metal_cation-efflux_comp"/>
</dbReference>
<dbReference type="PANTHER" id="PTHR43847">
    <property type="entry name" value="BLL3993 PROTEIN"/>
    <property type="match status" value="1"/>
</dbReference>
<keyword evidence="6" id="KW-0808">Transferase</keyword>
<dbReference type="Proteomes" id="UP001601059">
    <property type="component" value="Unassembled WGS sequence"/>
</dbReference>
<accession>A0ABW6KDB4</accession>
<dbReference type="Gene3D" id="1.20.120.1630">
    <property type="match status" value="1"/>
</dbReference>